<dbReference type="EMBL" id="JADWYR010000002">
    <property type="protein sequence ID" value="MBG9378367.1"/>
    <property type="molecule type" value="Genomic_DNA"/>
</dbReference>
<reference evidence="9" key="1">
    <citation type="submission" date="2020-11" db="EMBL/GenBank/DDBJ databases">
        <title>Bacterial whole genome sequence for Panacibacter sp. DH6.</title>
        <authorList>
            <person name="Le V."/>
            <person name="Ko S."/>
            <person name="Ahn C.-Y."/>
            <person name="Oh H.-M."/>
        </authorList>
    </citation>
    <scope>NUCLEOTIDE SEQUENCE</scope>
    <source>
        <strain evidence="9">DH6</strain>
    </source>
</reference>
<dbReference type="Proteomes" id="UP000628448">
    <property type="component" value="Unassembled WGS sequence"/>
</dbReference>
<evidence type="ECO:0000256" key="6">
    <source>
        <dbReference type="PIRSR" id="PIRSR625705-1"/>
    </source>
</evidence>
<dbReference type="Gene3D" id="3.20.20.80">
    <property type="entry name" value="Glycosidases"/>
    <property type="match status" value="1"/>
</dbReference>
<dbReference type="SUPFAM" id="SSF51445">
    <property type="entry name" value="(Trans)glycosidases"/>
    <property type="match status" value="1"/>
</dbReference>
<dbReference type="Pfam" id="PF02838">
    <property type="entry name" value="Glyco_hydro_20b"/>
    <property type="match status" value="1"/>
</dbReference>
<dbReference type="GO" id="GO:0005975">
    <property type="term" value="P:carbohydrate metabolic process"/>
    <property type="evidence" value="ECO:0007669"/>
    <property type="project" value="InterPro"/>
</dbReference>
<evidence type="ECO:0000313" key="10">
    <source>
        <dbReference type="Proteomes" id="UP000628448"/>
    </source>
</evidence>
<comment type="caution">
    <text evidence="9">The sequence shown here is derived from an EMBL/GenBank/DDBJ whole genome shotgun (WGS) entry which is preliminary data.</text>
</comment>
<keyword evidence="10" id="KW-1185">Reference proteome</keyword>
<feature type="active site" description="Proton donor" evidence="6">
    <location>
        <position position="349"/>
    </location>
</feature>
<dbReference type="SUPFAM" id="SSF55545">
    <property type="entry name" value="beta-N-acetylhexosaminidase-like domain"/>
    <property type="match status" value="1"/>
</dbReference>
<evidence type="ECO:0000313" key="9">
    <source>
        <dbReference type="EMBL" id="MBG9378367.1"/>
    </source>
</evidence>
<evidence type="ECO:0000256" key="4">
    <source>
        <dbReference type="ARBA" id="ARBA00022801"/>
    </source>
</evidence>
<dbReference type="AlphaFoldDB" id="A0A931MD29"/>
<dbReference type="RefSeq" id="WP_196992404.1">
    <property type="nucleotide sequence ID" value="NZ_JADWYR010000002.1"/>
</dbReference>
<sequence>MKKLFVSFGILLSVCGFTQQSVNIIPAPQKAELKAGTFALSPATKIVLISTDVQRSAAFLNNYLGKFYDTRLPFVIQAKAVKDDPEWQNVIVLNLNKSASGITGAYTLSVDNNKVYIESANEEGIFYGIQSLIQLLPLKKEKKGIMPVAQCEISDAPRFAYRGMMLDCGRHFMPAAFVKQYIDFLALHKMNTMHWHLTEDQGWRIEIKKYPKLTAVGSCRNGTIIGHHPGTANDNKKDCGYYTQEQIKDIVKYAAERYITIIPEIEMPGHASAAIAAYPELSCFPGENTPVAQGVQWSGDTTGKYVQQSWGVYPDVFVPSENTFTFLKGVLDEVMELFPSKYIHVGGDECPKDYWKRSQFCQDLIKEKNLKDEHGLQSYFISTMEKYLNSKGRNIIGWDEILEGGLAPNATVMSWRGETGGIEAAKQHHDVIMTPTTYVYVDYSQSKKEDSLTIGGYLPVETVYSYDPLPAQLSAQEQAFIKGVQANLWTEYISNPSKVEYMVFPRMSALSEVGWSSKNNKNWPDFKQRLLTQYKRYDLWQVKYNTKGINNGE</sequence>
<dbReference type="InterPro" id="IPR015883">
    <property type="entry name" value="Glyco_hydro_20_cat"/>
</dbReference>
<evidence type="ECO:0000256" key="1">
    <source>
        <dbReference type="ARBA" id="ARBA00001231"/>
    </source>
</evidence>
<keyword evidence="4" id="KW-0378">Hydrolase</keyword>
<dbReference type="InterPro" id="IPR015882">
    <property type="entry name" value="HEX_bac_N"/>
</dbReference>
<dbReference type="InterPro" id="IPR029018">
    <property type="entry name" value="Hex-like_dom2"/>
</dbReference>
<dbReference type="PRINTS" id="PR00738">
    <property type="entry name" value="GLHYDRLASE20"/>
</dbReference>
<dbReference type="Gene3D" id="3.30.379.10">
    <property type="entry name" value="Chitobiase/beta-hexosaminidase domain 2-like"/>
    <property type="match status" value="1"/>
</dbReference>
<evidence type="ECO:0000259" key="7">
    <source>
        <dbReference type="Pfam" id="PF00728"/>
    </source>
</evidence>
<dbReference type="CDD" id="cd06563">
    <property type="entry name" value="GH20_chitobiase-like"/>
    <property type="match status" value="1"/>
</dbReference>
<dbReference type="GO" id="GO:0030203">
    <property type="term" value="P:glycosaminoglycan metabolic process"/>
    <property type="evidence" value="ECO:0007669"/>
    <property type="project" value="TreeGrafter"/>
</dbReference>
<name>A0A931MD29_9BACT</name>
<comment type="catalytic activity">
    <reaction evidence="1">
        <text>Hydrolysis of terminal non-reducing N-acetyl-D-hexosamine residues in N-acetyl-beta-D-hexosaminides.</text>
        <dbReference type="EC" id="3.2.1.52"/>
    </reaction>
</comment>
<keyword evidence="5" id="KW-0326">Glycosidase</keyword>
<evidence type="ECO:0000256" key="2">
    <source>
        <dbReference type="ARBA" id="ARBA00006285"/>
    </source>
</evidence>
<feature type="domain" description="Beta-hexosaminidase bacterial type N-terminal" evidence="8">
    <location>
        <begin position="23"/>
        <end position="156"/>
    </location>
</feature>
<protein>
    <recommendedName>
        <fullName evidence="3">beta-N-acetylhexosaminidase</fullName>
        <ecNumber evidence="3">3.2.1.52</ecNumber>
    </recommendedName>
</protein>
<dbReference type="EC" id="3.2.1.52" evidence="3"/>
<dbReference type="InterPro" id="IPR025705">
    <property type="entry name" value="Beta_hexosaminidase_sua/sub"/>
</dbReference>
<feature type="domain" description="Glycoside hydrolase family 20 catalytic" evidence="7">
    <location>
        <begin position="159"/>
        <end position="517"/>
    </location>
</feature>
<evidence type="ECO:0000259" key="8">
    <source>
        <dbReference type="Pfam" id="PF02838"/>
    </source>
</evidence>
<gene>
    <name evidence="9" type="ORF">I5907_19165</name>
</gene>
<dbReference type="PIRSF" id="PIRSF001093">
    <property type="entry name" value="B-hxosamndse_ab_euk"/>
    <property type="match status" value="1"/>
</dbReference>
<dbReference type="PANTHER" id="PTHR22600">
    <property type="entry name" value="BETA-HEXOSAMINIDASE"/>
    <property type="match status" value="1"/>
</dbReference>
<comment type="similarity">
    <text evidence="2">Belongs to the glycosyl hydrolase 20 family.</text>
</comment>
<dbReference type="GO" id="GO:0016020">
    <property type="term" value="C:membrane"/>
    <property type="evidence" value="ECO:0007669"/>
    <property type="project" value="TreeGrafter"/>
</dbReference>
<dbReference type="InterPro" id="IPR017853">
    <property type="entry name" value="GH"/>
</dbReference>
<proteinExistence type="inferred from homology"/>
<evidence type="ECO:0000256" key="3">
    <source>
        <dbReference type="ARBA" id="ARBA00012663"/>
    </source>
</evidence>
<accession>A0A931MD29</accession>
<evidence type="ECO:0000256" key="5">
    <source>
        <dbReference type="ARBA" id="ARBA00023295"/>
    </source>
</evidence>
<dbReference type="Pfam" id="PF00728">
    <property type="entry name" value="Glyco_hydro_20"/>
    <property type="match status" value="1"/>
</dbReference>
<dbReference type="GO" id="GO:0004563">
    <property type="term" value="F:beta-N-acetylhexosaminidase activity"/>
    <property type="evidence" value="ECO:0007669"/>
    <property type="project" value="UniProtKB-EC"/>
</dbReference>
<organism evidence="9 10">
    <name type="scientific">Panacibacter microcysteis</name>
    <dbReference type="NCBI Taxonomy" id="2793269"/>
    <lineage>
        <taxon>Bacteria</taxon>
        <taxon>Pseudomonadati</taxon>
        <taxon>Bacteroidota</taxon>
        <taxon>Chitinophagia</taxon>
        <taxon>Chitinophagales</taxon>
        <taxon>Chitinophagaceae</taxon>
        <taxon>Panacibacter</taxon>
    </lineage>
</organism>
<dbReference type="PANTHER" id="PTHR22600:SF57">
    <property type="entry name" value="BETA-N-ACETYLHEXOSAMINIDASE"/>
    <property type="match status" value="1"/>
</dbReference>